<protein>
    <submittedName>
        <fullName evidence="1">Uncharacterized protein</fullName>
    </submittedName>
</protein>
<sequence length="131" mass="14703">MNQRVLRTGGGTGSVRNIFWSANSNSYHARAERLLKTEAETIKEGDPQIIEEFMKFKKIYKYEEKLHAESLANIHAVHKWTSITVAVAIGISAVAYCFSLTSSKPQMEEKESPPPPPTISILVFGYEIQCN</sequence>
<reference evidence="1" key="1">
    <citation type="submission" date="2022-04" db="EMBL/GenBank/DDBJ databases">
        <title>A functionally conserved STORR gene fusion in Papaver species that diverged 16.8 million years ago.</title>
        <authorList>
            <person name="Catania T."/>
        </authorList>
    </citation>
    <scope>NUCLEOTIDE SEQUENCE</scope>
    <source>
        <strain evidence="1">S-188037</strain>
    </source>
</reference>
<evidence type="ECO:0000313" key="1">
    <source>
        <dbReference type="EMBL" id="KAI3923741.1"/>
    </source>
</evidence>
<keyword evidence="2" id="KW-1185">Reference proteome</keyword>
<evidence type="ECO:0000313" key="2">
    <source>
        <dbReference type="Proteomes" id="UP001202328"/>
    </source>
</evidence>
<organism evidence="1 2">
    <name type="scientific">Papaver atlanticum</name>
    <dbReference type="NCBI Taxonomy" id="357466"/>
    <lineage>
        <taxon>Eukaryota</taxon>
        <taxon>Viridiplantae</taxon>
        <taxon>Streptophyta</taxon>
        <taxon>Embryophyta</taxon>
        <taxon>Tracheophyta</taxon>
        <taxon>Spermatophyta</taxon>
        <taxon>Magnoliopsida</taxon>
        <taxon>Ranunculales</taxon>
        <taxon>Papaveraceae</taxon>
        <taxon>Papaveroideae</taxon>
        <taxon>Papaver</taxon>
    </lineage>
</organism>
<gene>
    <name evidence="1" type="ORF">MKW98_011371</name>
</gene>
<dbReference type="Proteomes" id="UP001202328">
    <property type="component" value="Unassembled WGS sequence"/>
</dbReference>
<name>A0AAD4XLH9_9MAGN</name>
<dbReference type="EMBL" id="JAJJMB010008429">
    <property type="protein sequence ID" value="KAI3923741.1"/>
    <property type="molecule type" value="Genomic_DNA"/>
</dbReference>
<dbReference type="AlphaFoldDB" id="A0AAD4XLH9"/>
<proteinExistence type="predicted"/>
<accession>A0AAD4XLH9</accession>
<comment type="caution">
    <text evidence="1">The sequence shown here is derived from an EMBL/GenBank/DDBJ whole genome shotgun (WGS) entry which is preliminary data.</text>
</comment>